<dbReference type="AlphaFoldDB" id="A0AAF0F168"/>
<feature type="region of interest" description="Disordered" evidence="1">
    <location>
        <begin position="170"/>
        <end position="257"/>
    </location>
</feature>
<proteinExistence type="predicted"/>
<dbReference type="GO" id="GO:0043743">
    <property type="term" value="F:LPPG:FO 2-phospho-L-lactate transferase activity"/>
    <property type="evidence" value="ECO:0007669"/>
    <property type="project" value="InterPro"/>
</dbReference>
<name>A0AAF0F168_9BASI</name>
<accession>A0AAF0F168</accession>
<feature type="compositionally biased region" description="Low complexity" evidence="1">
    <location>
        <begin position="231"/>
        <end position="244"/>
    </location>
</feature>
<feature type="compositionally biased region" description="Low complexity" evidence="1">
    <location>
        <begin position="205"/>
        <end position="220"/>
    </location>
</feature>
<dbReference type="InterPro" id="IPR002882">
    <property type="entry name" value="CofD"/>
</dbReference>
<evidence type="ECO:0000313" key="2">
    <source>
        <dbReference type="EMBL" id="WFD38627.1"/>
    </source>
</evidence>
<protein>
    <submittedName>
        <fullName evidence="2">Uncharacterized protein</fullName>
    </submittedName>
</protein>
<gene>
    <name evidence="2" type="ORF">MJAP1_001588</name>
</gene>
<dbReference type="GeneID" id="85225237"/>
<dbReference type="InterPro" id="IPR038136">
    <property type="entry name" value="CofD-like_dom_sf"/>
</dbReference>
<feature type="compositionally biased region" description="Polar residues" evidence="1">
    <location>
        <begin position="175"/>
        <end position="187"/>
    </location>
</feature>
<dbReference type="Proteomes" id="UP001217754">
    <property type="component" value="Chromosome 2"/>
</dbReference>
<keyword evidence="3" id="KW-1185">Reference proteome</keyword>
<dbReference type="Gene3D" id="3.40.50.10680">
    <property type="entry name" value="CofD-like domains"/>
    <property type="match status" value="1"/>
</dbReference>
<dbReference type="SUPFAM" id="SSF142338">
    <property type="entry name" value="CofD-like"/>
    <property type="match status" value="1"/>
</dbReference>
<sequence length="429" mass="47188">MGGPSLGDLRSRLIRLAGIAIANPDPSSRLSMPHSREALHRLLAYRLPMDGPLRNIKHEWLDILEGKHYLWQGIDAEKRECVRGFLVQFESDVLHRAHRNFNFRGGSIGNFLLSAMQRFFRSIQSAIFLFAALVSIPHALPECHVLPAINTNKTTTIAAELSDGSTLVGQCEISHPTQPRKTVTTDADWSLAPTRRTSPEPVEMTPTSSSRATFAAASESPAKTPQRLPPSGAARASASNSSSAHNMDDSDFSDEEELAPSIYQDSMESALGNLAFSKLDEMTALESPIRRIFYVNSFQNEVFPVPHPSYILGLNRSRILVYSCGSLWTSIIPCLALQGVATAVARSPTLEYKILLLNSSHDRETAGMNAMDFVQAICSSLNNADSELKSDAKPTSYQIQELVTHVVYVKQGTVPVPVPELEGTYPWRV</sequence>
<dbReference type="PANTHER" id="PTHR31240:SF0">
    <property type="entry name" value="MATERNAL EFFECT EMBRYO ARREST 18"/>
    <property type="match status" value="1"/>
</dbReference>
<dbReference type="PANTHER" id="PTHR31240">
    <property type="entry name" value="MATERNAL EFFECT EMBRYO ARREST 18"/>
    <property type="match status" value="1"/>
</dbReference>
<evidence type="ECO:0000256" key="1">
    <source>
        <dbReference type="SAM" id="MobiDB-lite"/>
    </source>
</evidence>
<reference evidence="2" key="1">
    <citation type="submission" date="2023-03" db="EMBL/GenBank/DDBJ databases">
        <title>Mating type loci evolution in Malassezia.</title>
        <authorList>
            <person name="Coelho M.A."/>
        </authorList>
    </citation>
    <scope>NUCLEOTIDE SEQUENCE</scope>
    <source>
        <strain evidence="2">CBS 9431</strain>
    </source>
</reference>
<dbReference type="Pfam" id="PF01933">
    <property type="entry name" value="CofD"/>
    <property type="match status" value="1"/>
</dbReference>
<organism evidence="2 3">
    <name type="scientific">Malassezia japonica</name>
    <dbReference type="NCBI Taxonomy" id="223818"/>
    <lineage>
        <taxon>Eukaryota</taxon>
        <taxon>Fungi</taxon>
        <taxon>Dikarya</taxon>
        <taxon>Basidiomycota</taxon>
        <taxon>Ustilaginomycotina</taxon>
        <taxon>Malasseziomycetes</taxon>
        <taxon>Malasseziales</taxon>
        <taxon>Malasseziaceae</taxon>
        <taxon>Malassezia</taxon>
    </lineage>
</organism>
<dbReference type="EMBL" id="CP119959">
    <property type="protein sequence ID" value="WFD38627.1"/>
    <property type="molecule type" value="Genomic_DNA"/>
</dbReference>
<evidence type="ECO:0000313" key="3">
    <source>
        <dbReference type="Proteomes" id="UP001217754"/>
    </source>
</evidence>
<dbReference type="RefSeq" id="XP_060121524.1">
    <property type="nucleotide sequence ID" value="XM_060265541.1"/>
</dbReference>